<dbReference type="PANTHER" id="PTHR34273">
    <property type="entry name" value="METHYLTHIORIBOSE KINASE"/>
    <property type="match status" value="1"/>
</dbReference>
<sequence length="390" mass="44594">MDSKTYKMFDQESAADYILGKGFFADSREPLVSREIGDGNMNYIYRISCGEKSLILKQAGEATRLSSGKNISRKRNQREARAMIRQNEIVPGSTPKVYLYDEVMDCMVMEDMKDYAVMRQALLDGGPLWDSFGVQIGHILAENYRQTSDVQADHIRKKYEVKEFINPELCEISERLVFDEPIFNLSGSNRVEPENNAYVEENIYAGEELKKEVGKLKFQFMTSSQSFIHGDLHTGSLFINEEGVKIFDSEFAFYGPTGYDVGNIVAHLLLAKTNALLTDRNEVVDWTEKQIRSILRIFTKEAAGQKRKPGKDAFEKELNQWYIRNILADSAGYCGTEIIRRVLGVAKVKDVQSLERRKRCQAERMLLEKGIDLVINRKNYTEASDFDSII</sequence>
<comment type="caution">
    <text evidence="9">The sequence shown here is derived from an EMBL/GenBank/DDBJ whole genome shotgun (WGS) entry which is preliminary data.</text>
</comment>
<dbReference type="SUPFAM" id="SSF56112">
    <property type="entry name" value="Protein kinase-like (PK-like)"/>
    <property type="match status" value="1"/>
</dbReference>
<keyword evidence="6 9" id="KW-0418">Kinase</keyword>
<evidence type="ECO:0000256" key="1">
    <source>
        <dbReference type="ARBA" id="ARBA00010165"/>
    </source>
</evidence>
<accession>A0A9D2PH30</accession>
<keyword evidence="4 9" id="KW-0808">Transferase</keyword>
<dbReference type="PIRSF" id="PIRSF031134">
    <property type="entry name" value="MTRK"/>
    <property type="match status" value="1"/>
</dbReference>
<reference evidence="9" key="1">
    <citation type="journal article" date="2021" name="PeerJ">
        <title>Extensive microbial diversity within the chicken gut microbiome revealed by metagenomics and culture.</title>
        <authorList>
            <person name="Gilroy R."/>
            <person name="Ravi A."/>
            <person name="Getino M."/>
            <person name="Pursley I."/>
            <person name="Horton D.L."/>
            <person name="Alikhan N.F."/>
            <person name="Baker D."/>
            <person name="Gharbi K."/>
            <person name="Hall N."/>
            <person name="Watson M."/>
            <person name="Adriaenssens E.M."/>
            <person name="Foster-Nyarko E."/>
            <person name="Jarju S."/>
            <person name="Secka A."/>
            <person name="Antonio M."/>
            <person name="Oren A."/>
            <person name="Chaudhuri R.R."/>
            <person name="La Ragione R."/>
            <person name="Hildebrand F."/>
            <person name="Pallen M.J."/>
        </authorList>
    </citation>
    <scope>NUCLEOTIDE SEQUENCE</scope>
    <source>
        <strain evidence="9">CHK183-5548</strain>
    </source>
</reference>
<evidence type="ECO:0000256" key="2">
    <source>
        <dbReference type="ARBA" id="ARBA00011738"/>
    </source>
</evidence>
<dbReference type="InterPro" id="IPR002575">
    <property type="entry name" value="Aminoglycoside_PTrfase"/>
</dbReference>
<evidence type="ECO:0000256" key="5">
    <source>
        <dbReference type="ARBA" id="ARBA00022741"/>
    </source>
</evidence>
<dbReference type="GO" id="GO:0009086">
    <property type="term" value="P:methionine biosynthetic process"/>
    <property type="evidence" value="ECO:0007669"/>
    <property type="project" value="InterPro"/>
</dbReference>
<evidence type="ECO:0000313" key="10">
    <source>
        <dbReference type="Proteomes" id="UP000823883"/>
    </source>
</evidence>
<dbReference type="EC" id="2.7.1.100" evidence="3"/>
<organism evidence="9 10">
    <name type="scientific">Candidatus Lachnoclostridium pullistercoris</name>
    <dbReference type="NCBI Taxonomy" id="2838632"/>
    <lineage>
        <taxon>Bacteria</taxon>
        <taxon>Bacillati</taxon>
        <taxon>Bacillota</taxon>
        <taxon>Clostridia</taxon>
        <taxon>Lachnospirales</taxon>
        <taxon>Lachnospiraceae</taxon>
    </lineage>
</organism>
<proteinExistence type="inferred from homology"/>
<evidence type="ECO:0000256" key="4">
    <source>
        <dbReference type="ARBA" id="ARBA00022679"/>
    </source>
</evidence>
<dbReference type="Proteomes" id="UP000823883">
    <property type="component" value="Unassembled WGS sequence"/>
</dbReference>
<keyword evidence="5" id="KW-0547">Nucleotide-binding</keyword>
<name>A0A9D2PH30_9FIRM</name>
<dbReference type="Gene3D" id="3.90.1200.10">
    <property type="match status" value="1"/>
</dbReference>
<protein>
    <recommendedName>
        <fullName evidence="3">S-methyl-5-thioribose kinase</fullName>
        <ecNumber evidence="3">2.7.1.100</ecNumber>
    </recommendedName>
</protein>
<comment type="subunit">
    <text evidence="2">Homodimer.</text>
</comment>
<evidence type="ECO:0000256" key="7">
    <source>
        <dbReference type="ARBA" id="ARBA00022840"/>
    </source>
</evidence>
<feature type="domain" description="Aminoglycoside phosphotransferase" evidence="8">
    <location>
        <begin position="222"/>
        <end position="267"/>
    </location>
</feature>
<dbReference type="InterPro" id="IPR009212">
    <property type="entry name" value="Methylthioribose_kinase"/>
</dbReference>
<comment type="similarity">
    <text evidence="1">Belongs to the methylthioribose kinase family.</text>
</comment>
<dbReference type="InterPro" id="IPR011009">
    <property type="entry name" value="Kinase-like_dom_sf"/>
</dbReference>
<evidence type="ECO:0000256" key="3">
    <source>
        <dbReference type="ARBA" id="ARBA00012128"/>
    </source>
</evidence>
<dbReference type="GO" id="GO:0046522">
    <property type="term" value="F:S-methyl-5-thioribose kinase activity"/>
    <property type="evidence" value="ECO:0007669"/>
    <property type="project" value="UniProtKB-EC"/>
</dbReference>
<evidence type="ECO:0000313" key="9">
    <source>
        <dbReference type="EMBL" id="HJC48738.1"/>
    </source>
</evidence>
<dbReference type="Pfam" id="PF01636">
    <property type="entry name" value="APH"/>
    <property type="match status" value="1"/>
</dbReference>
<dbReference type="GO" id="GO:0005524">
    <property type="term" value="F:ATP binding"/>
    <property type="evidence" value="ECO:0007669"/>
    <property type="project" value="UniProtKB-KW"/>
</dbReference>
<dbReference type="NCBIfam" id="TIGR01767">
    <property type="entry name" value="MTRK"/>
    <property type="match status" value="1"/>
</dbReference>
<evidence type="ECO:0000256" key="6">
    <source>
        <dbReference type="ARBA" id="ARBA00022777"/>
    </source>
</evidence>
<dbReference type="EMBL" id="DWWL01000077">
    <property type="protein sequence ID" value="HJC48738.1"/>
    <property type="molecule type" value="Genomic_DNA"/>
</dbReference>
<reference evidence="9" key="2">
    <citation type="submission" date="2021-04" db="EMBL/GenBank/DDBJ databases">
        <authorList>
            <person name="Gilroy R."/>
        </authorList>
    </citation>
    <scope>NUCLEOTIDE SEQUENCE</scope>
    <source>
        <strain evidence="9">CHK183-5548</strain>
    </source>
</reference>
<evidence type="ECO:0000259" key="8">
    <source>
        <dbReference type="Pfam" id="PF01636"/>
    </source>
</evidence>
<keyword evidence="7" id="KW-0067">ATP-binding</keyword>
<dbReference type="PANTHER" id="PTHR34273:SF2">
    <property type="entry name" value="METHYLTHIORIBOSE KINASE"/>
    <property type="match status" value="1"/>
</dbReference>
<dbReference type="Gene3D" id="3.30.200.20">
    <property type="entry name" value="Phosphorylase Kinase, domain 1"/>
    <property type="match status" value="1"/>
</dbReference>
<gene>
    <name evidence="9" type="primary">mtnK</name>
    <name evidence="9" type="ORF">IAA04_11890</name>
</gene>
<dbReference type="AlphaFoldDB" id="A0A9D2PH30"/>